<dbReference type="Proteomes" id="UP000321129">
    <property type="component" value="Unassembled WGS sequence"/>
</dbReference>
<dbReference type="Pfam" id="PF13692">
    <property type="entry name" value="Glyco_trans_1_4"/>
    <property type="match status" value="1"/>
</dbReference>
<evidence type="ECO:0000313" key="3">
    <source>
        <dbReference type="Proteomes" id="UP000321129"/>
    </source>
</evidence>
<evidence type="ECO:0000259" key="1">
    <source>
        <dbReference type="Pfam" id="PF13439"/>
    </source>
</evidence>
<sequence>MRATDLRIALFSGNYNYVRDGANQALNRLVGYLLAQGAAVRVYSPTVEHPAFEPTGDLVSVPSFAIPGREEYRFPYSIPASVRQDLADFAPNVVQIASPDFLAQKAVSWARKHDVATLASIHTRFETYLSYYHLGALEPLLTIYQRNLYRRCDAIVAPSESMADVLREERMNDRIGIWSRGVDKDLFDPARRDMAWRRSLGIADGTPVIGFVGRLVMEKGLDVFAAAIDALKARGTDFATIVVGDGPARAKFEELLPDAHFVGFQKGDDLGRAVASIDIFLNPSVTETFGNVTLEAMSCRVPVVAARATGSASLVVDGVTGRLVEPRDIAAYADALASYCEDTASRTAAGLAGEARSEDYSWDAVNQRIVDLYLELAERDR</sequence>
<dbReference type="Gene3D" id="3.40.50.2000">
    <property type="entry name" value="Glycogen Phosphorylase B"/>
    <property type="match status" value="2"/>
</dbReference>
<dbReference type="InterPro" id="IPR050194">
    <property type="entry name" value="Glycosyltransferase_grp1"/>
</dbReference>
<keyword evidence="2" id="KW-0808">Transferase</keyword>
<feature type="domain" description="Glycosyltransferase subfamily 4-like N-terminal" evidence="1">
    <location>
        <begin position="20"/>
        <end position="185"/>
    </location>
</feature>
<dbReference type="InterPro" id="IPR028098">
    <property type="entry name" value="Glyco_trans_4-like_N"/>
</dbReference>
<dbReference type="Pfam" id="PF13439">
    <property type="entry name" value="Glyco_transf_4"/>
    <property type="match status" value="1"/>
</dbReference>
<evidence type="ECO:0000313" key="2">
    <source>
        <dbReference type="EMBL" id="TXC74215.1"/>
    </source>
</evidence>
<dbReference type="SUPFAM" id="SSF53756">
    <property type="entry name" value="UDP-Glycosyltransferase/glycogen phosphorylase"/>
    <property type="match status" value="1"/>
</dbReference>
<dbReference type="PANTHER" id="PTHR45947">
    <property type="entry name" value="SULFOQUINOVOSYL TRANSFERASE SQD2"/>
    <property type="match status" value="1"/>
</dbReference>
<dbReference type="GO" id="GO:0016757">
    <property type="term" value="F:glycosyltransferase activity"/>
    <property type="evidence" value="ECO:0007669"/>
    <property type="project" value="TreeGrafter"/>
</dbReference>
<protein>
    <submittedName>
        <fullName evidence="2">Glycosyltransferase family 1 protein</fullName>
    </submittedName>
</protein>
<gene>
    <name evidence="2" type="ORF">FSZ31_05780</name>
</gene>
<proteinExistence type="predicted"/>
<dbReference type="OrthoDB" id="5490290at2"/>
<organism evidence="2 3">
    <name type="scientific">Flavisphingopyxis soli</name>
    <dbReference type="NCBI Taxonomy" id="2601267"/>
    <lineage>
        <taxon>Bacteria</taxon>
        <taxon>Pseudomonadati</taxon>
        <taxon>Pseudomonadota</taxon>
        <taxon>Alphaproteobacteria</taxon>
        <taxon>Sphingomonadales</taxon>
        <taxon>Sphingopyxidaceae</taxon>
        <taxon>Flavisphingopyxis</taxon>
    </lineage>
</organism>
<keyword evidence="3" id="KW-1185">Reference proteome</keyword>
<accession>A0A5C6UU13</accession>
<dbReference type="PANTHER" id="PTHR45947:SF3">
    <property type="entry name" value="SULFOQUINOVOSYL TRANSFERASE SQD2"/>
    <property type="match status" value="1"/>
</dbReference>
<dbReference type="EMBL" id="VOPY01000001">
    <property type="protein sequence ID" value="TXC74215.1"/>
    <property type="molecule type" value="Genomic_DNA"/>
</dbReference>
<comment type="caution">
    <text evidence="2">The sequence shown here is derived from an EMBL/GenBank/DDBJ whole genome shotgun (WGS) entry which is preliminary data.</text>
</comment>
<reference evidence="2 3" key="1">
    <citation type="submission" date="2019-08" db="EMBL/GenBank/DDBJ databases">
        <title>Sphingorhabdus soil sp. nov., isolated from arctic soil.</title>
        <authorList>
            <person name="Liu Y."/>
        </authorList>
    </citation>
    <scope>NUCLEOTIDE SEQUENCE [LARGE SCALE GENOMIC DNA]</scope>
    <source>
        <strain evidence="2 3">D-2Q-5-6</strain>
    </source>
</reference>
<dbReference type="RefSeq" id="WP_147122145.1">
    <property type="nucleotide sequence ID" value="NZ_VOPY01000001.1"/>
</dbReference>
<name>A0A5C6UU13_9SPHN</name>
<dbReference type="AlphaFoldDB" id="A0A5C6UU13"/>
<dbReference type="CDD" id="cd03814">
    <property type="entry name" value="GT4-like"/>
    <property type="match status" value="1"/>
</dbReference>